<dbReference type="PRINTS" id="PR00377">
    <property type="entry name" value="IMPHPHTASES"/>
</dbReference>
<sequence length="278" mass="30195">MQLCEQVQVEMVPTDAIQKADRSPVTVADFGSQALICKAIGDAFSDDVIVAEESAQALKENASLLERVTGYVNRFCKETPHSAETVCEWIDRGSGEVGPNFWTLDPIDGTKGFLRRDQYAIALAYIVDGTVQLGVLGCPNLPYQLNDEDAERGCLFVAIRESFESTHGDSEAHGSIANALGITESPVRMDSQVKYGIVSRGEASLYIRLPNPAYPDYRECIWDHAAGLIVVEEAGGTVTDANGIPLNFLTGKRMHENRGVVATNGKLHQHVLKALAKS</sequence>
<dbReference type="GO" id="GO:0046854">
    <property type="term" value="P:phosphatidylinositol phosphate biosynthetic process"/>
    <property type="evidence" value="ECO:0007669"/>
    <property type="project" value="InterPro"/>
</dbReference>
<dbReference type="GO" id="GO:0000103">
    <property type="term" value="P:sulfate assimilation"/>
    <property type="evidence" value="ECO:0007669"/>
    <property type="project" value="TreeGrafter"/>
</dbReference>
<dbReference type="Proteomes" id="UP001174909">
    <property type="component" value="Unassembled WGS sequence"/>
</dbReference>
<name>A0AA35T1P7_GEOBA</name>
<comment type="caution">
    <text evidence="8">The sequence shown here is derived from an EMBL/GenBank/DDBJ whole genome shotgun (WGS) entry which is preliminary data.</text>
</comment>
<dbReference type="InterPro" id="IPR020583">
    <property type="entry name" value="Inositol_monoP_metal-BS"/>
</dbReference>
<feature type="binding site" evidence="7">
    <location>
        <position position="52"/>
    </location>
    <ligand>
        <name>Mg(2+)</name>
        <dbReference type="ChEBI" id="CHEBI:18420"/>
        <label>1</label>
        <note>catalytic</note>
    </ligand>
</feature>
<organism evidence="8 9">
    <name type="scientific">Geodia barretti</name>
    <name type="common">Barrett's horny sponge</name>
    <dbReference type="NCBI Taxonomy" id="519541"/>
    <lineage>
        <taxon>Eukaryota</taxon>
        <taxon>Metazoa</taxon>
        <taxon>Porifera</taxon>
        <taxon>Demospongiae</taxon>
        <taxon>Heteroscleromorpha</taxon>
        <taxon>Tetractinellida</taxon>
        <taxon>Astrophorina</taxon>
        <taxon>Geodiidae</taxon>
        <taxon>Geodia</taxon>
    </lineage>
</organism>
<dbReference type="InterPro" id="IPR000760">
    <property type="entry name" value="Inositol_monophosphatase-like"/>
</dbReference>
<dbReference type="GO" id="GO:0046872">
    <property type="term" value="F:metal ion binding"/>
    <property type="evidence" value="ECO:0007669"/>
    <property type="project" value="UniProtKB-KW"/>
</dbReference>
<evidence type="ECO:0000256" key="1">
    <source>
        <dbReference type="ARBA" id="ARBA00001946"/>
    </source>
</evidence>
<feature type="binding site" evidence="7">
    <location>
        <position position="105"/>
    </location>
    <ligand>
        <name>Mg(2+)</name>
        <dbReference type="ChEBI" id="CHEBI:18420"/>
        <label>1</label>
        <note>catalytic</note>
    </ligand>
</feature>
<dbReference type="Gene3D" id="3.30.540.10">
    <property type="entry name" value="Fructose-1,6-Bisphosphatase, subunit A, domain 1"/>
    <property type="match status" value="1"/>
</dbReference>
<protein>
    <recommendedName>
        <fullName evidence="3">3'(2'),5'-bisphosphate nucleotidase</fullName>
        <ecNumber evidence="3">3.1.3.7</ecNumber>
    </recommendedName>
</protein>
<dbReference type="EMBL" id="CASHTH010003044">
    <property type="protein sequence ID" value="CAI8039512.1"/>
    <property type="molecule type" value="Genomic_DNA"/>
</dbReference>
<accession>A0AA35T1P7</accession>
<keyword evidence="6 7" id="KW-0460">Magnesium</keyword>
<proteinExistence type="inferred from homology"/>
<dbReference type="GO" id="GO:0008441">
    <property type="term" value="F:3'(2'),5'-bisphosphate nucleotidase activity"/>
    <property type="evidence" value="ECO:0007669"/>
    <property type="project" value="UniProtKB-EC"/>
</dbReference>
<comment type="cofactor">
    <cofactor evidence="1 7">
        <name>Mg(2+)</name>
        <dbReference type="ChEBI" id="CHEBI:18420"/>
    </cofactor>
</comment>
<dbReference type="AlphaFoldDB" id="A0AA35T1P7"/>
<dbReference type="SUPFAM" id="SSF56655">
    <property type="entry name" value="Carbohydrate phosphatase"/>
    <property type="match status" value="1"/>
</dbReference>
<dbReference type="Pfam" id="PF00459">
    <property type="entry name" value="Inositol_P"/>
    <property type="match status" value="1"/>
</dbReference>
<dbReference type="PANTHER" id="PTHR43200">
    <property type="entry name" value="PHOSPHATASE"/>
    <property type="match status" value="1"/>
</dbReference>
<keyword evidence="5" id="KW-0378">Hydrolase</keyword>
<dbReference type="CDD" id="cd01517">
    <property type="entry name" value="PAP_phosphatase"/>
    <property type="match status" value="1"/>
</dbReference>
<dbReference type="Gene3D" id="3.40.190.80">
    <property type="match status" value="1"/>
</dbReference>
<keyword evidence="4 7" id="KW-0479">Metal-binding</keyword>
<evidence type="ECO:0000256" key="4">
    <source>
        <dbReference type="ARBA" id="ARBA00022723"/>
    </source>
</evidence>
<feature type="binding site" evidence="7">
    <location>
        <position position="223"/>
    </location>
    <ligand>
        <name>Mg(2+)</name>
        <dbReference type="ChEBI" id="CHEBI:18420"/>
        <label>1</label>
        <note>catalytic</note>
    </ligand>
</feature>
<keyword evidence="9" id="KW-1185">Reference proteome</keyword>
<feature type="binding site" evidence="7">
    <location>
        <position position="108"/>
    </location>
    <ligand>
        <name>Mg(2+)</name>
        <dbReference type="ChEBI" id="CHEBI:18420"/>
        <label>1</label>
        <note>catalytic</note>
    </ligand>
</feature>
<gene>
    <name evidence="8" type="ORF">GBAR_LOCUS21977</name>
</gene>
<reference evidence="8" key="1">
    <citation type="submission" date="2023-03" db="EMBL/GenBank/DDBJ databases">
        <authorList>
            <person name="Steffen K."/>
            <person name="Cardenas P."/>
        </authorList>
    </citation>
    <scope>NUCLEOTIDE SEQUENCE</scope>
</reference>
<evidence type="ECO:0000256" key="6">
    <source>
        <dbReference type="ARBA" id="ARBA00022842"/>
    </source>
</evidence>
<feature type="binding site" evidence="7">
    <location>
        <position position="107"/>
    </location>
    <ligand>
        <name>Mg(2+)</name>
        <dbReference type="ChEBI" id="CHEBI:18420"/>
        <label>1</label>
        <note>catalytic</note>
    </ligand>
</feature>
<evidence type="ECO:0000256" key="2">
    <source>
        <dbReference type="ARBA" id="ARBA00009759"/>
    </source>
</evidence>
<evidence type="ECO:0000313" key="8">
    <source>
        <dbReference type="EMBL" id="CAI8039512.1"/>
    </source>
</evidence>
<dbReference type="InterPro" id="IPR051090">
    <property type="entry name" value="Inositol_monoP_superfamily"/>
</dbReference>
<dbReference type="PROSITE" id="PS00630">
    <property type="entry name" value="IMP_2"/>
    <property type="match status" value="1"/>
</dbReference>
<dbReference type="InterPro" id="IPR020550">
    <property type="entry name" value="Inositol_monophosphatase_CS"/>
</dbReference>
<evidence type="ECO:0000313" key="9">
    <source>
        <dbReference type="Proteomes" id="UP001174909"/>
    </source>
</evidence>
<evidence type="ECO:0000256" key="3">
    <source>
        <dbReference type="ARBA" id="ARBA00012633"/>
    </source>
</evidence>
<evidence type="ECO:0000256" key="5">
    <source>
        <dbReference type="ARBA" id="ARBA00022801"/>
    </source>
</evidence>
<dbReference type="PANTHER" id="PTHR43200:SF6">
    <property type="entry name" value="3'(2'),5'-BISPHOSPHATE NUCLEOTIDASE"/>
    <property type="match status" value="1"/>
</dbReference>
<dbReference type="PROSITE" id="PS00629">
    <property type="entry name" value="IMP_1"/>
    <property type="match status" value="1"/>
</dbReference>
<comment type="similarity">
    <text evidence="2">Belongs to the inositol monophosphatase superfamily.</text>
</comment>
<dbReference type="EC" id="3.1.3.7" evidence="3"/>
<evidence type="ECO:0000256" key="7">
    <source>
        <dbReference type="PIRSR" id="PIRSR600760-2"/>
    </source>
</evidence>